<dbReference type="InterPro" id="IPR005135">
    <property type="entry name" value="Endo/exonuclease/phosphatase"/>
</dbReference>
<dbReference type="Proteomes" id="UP000002612">
    <property type="component" value="Chromosome"/>
</dbReference>
<dbReference type="PANTHER" id="PTHR16320">
    <property type="entry name" value="SPHINGOMYELINASE FAMILY MEMBER"/>
    <property type="match status" value="1"/>
</dbReference>
<evidence type="ECO:0000256" key="15">
    <source>
        <dbReference type="ARBA" id="ARBA00078286"/>
    </source>
</evidence>
<organism evidence="18 19">
    <name type="scientific">Bacillus cereus (strain ZK / E33L)</name>
    <dbReference type="NCBI Taxonomy" id="288681"/>
    <lineage>
        <taxon>Bacteria</taxon>
        <taxon>Bacillati</taxon>
        <taxon>Bacillota</taxon>
        <taxon>Bacilli</taxon>
        <taxon>Bacillales</taxon>
        <taxon>Bacillaceae</taxon>
        <taxon>Bacillus</taxon>
        <taxon>Bacillus cereus group</taxon>
    </lineage>
</organism>
<dbReference type="Pfam" id="PF03372">
    <property type="entry name" value="Exo_endo_phos"/>
    <property type="match status" value="1"/>
</dbReference>
<dbReference type="GO" id="GO:0031640">
    <property type="term" value="P:killing of cells of another organism"/>
    <property type="evidence" value="ECO:0007669"/>
    <property type="project" value="UniProtKB-KW"/>
</dbReference>
<evidence type="ECO:0000256" key="10">
    <source>
        <dbReference type="ARBA" id="ARBA00023157"/>
    </source>
</evidence>
<dbReference type="InterPro" id="IPR017766">
    <property type="entry name" value="Sphingomyelinase/PLipase_C"/>
</dbReference>
<evidence type="ECO:0000259" key="17">
    <source>
        <dbReference type="Pfam" id="PF03372"/>
    </source>
</evidence>
<keyword evidence="9" id="KW-0204">Cytolysis</keyword>
<comment type="function">
    <text evidence="12">Required, with sphingomyelinase, to effect target cell lysis (hemolysis).</text>
</comment>
<comment type="subcellular location">
    <subcellularLocation>
        <location evidence="2">Secreted</location>
    </subcellularLocation>
</comment>
<dbReference type="FunFam" id="3.60.10.10:FF:000063">
    <property type="entry name" value="Sphingomyelinase C"/>
    <property type="match status" value="1"/>
</dbReference>
<keyword evidence="7" id="KW-0354">Hemolysis</keyword>
<evidence type="ECO:0000256" key="13">
    <source>
        <dbReference type="ARBA" id="ARBA00068388"/>
    </source>
</evidence>
<name>Q63FW7_BACCZ</name>
<dbReference type="GO" id="GO:0005576">
    <property type="term" value="C:extracellular region"/>
    <property type="evidence" value="ECO:0007669"/>
    <property type="project" value="UniProtKB-SubCell"/>
</dbReference>
<evidence type="ECO:0000256" key="16">
    <source>
        <dbReference type="ARBA" id="ARBA00081889"/>
    </source>
</evidence>
<comment type="similarity">
    <text evidence="3">Belongs to the neutral sphingomyelinase family.</text>
</comment>
<evidence type="ECO:0000256" key="8">
    <source>
        <dbReference type="ARBA" id="ARBA00022801"/>
    </source>
</evidence>
<evidence type="ECO:0000313" key="19">
    <source>
        <dbReference type="Proteomes" id="UP000002612"/>
    </source>
</evidence>
<evidence type="ECO:0000256" key="6">
    <source>
        <dbReference type="ARBA" id="ARBA00022729"/>
    </source>
</evidence>
<dbReference type="GO" id="GO:0004767">
    <property type="term" value="F:sphingomyelin phosphodiesterase activity"/>
    <property type="evidence" value="ECO:0007669"/>
    <property type="project" value="UniProtKB-EC"/>
</dbReference>
<gene>
    <name evidence="18" type="primary">spH</name>
    <name evidence="18" type="ordered locus">BCE33L0589</name>
</gene>
<feature type="domain" description="Endonuclease/exonuclease/phosphatase" evidence="17">
    <location>
        <begin position="85"/>
        <end position="368"/>
    </location>
</feature>
<accession>Q63FW7</accession>
<evidence type="ECO:0000313" key="18">
    <source>
        <dbReference type="EMBL" id="AAU19651.1"/>
    </source>
</evidence>
<evidence type="ECO:0000256" key="12">
    <source>
        <dbReference type="ARBA" id="ARBA00055871"/>
    </source>
</evidence>
<dbReference type="AlphaFoldDB" id="Q63FW7"/>
<dbReference type="InterPro" id="IPR038772">
    <property type="entry name" value="Sph/SMPD2-like"/>
</dbReference>
<dbReference type="CDD" id="cd09078">
    <property type="entry name" value="nSMase"/>
    <property type="match status" value="1"/>
</dbReference>
<dbReference type="InterPro" id="IPR036691">
    <property type="entry name" value="Endo/exonu/phosph_ase_sf"/>
</dbReference>
<evidence type="ECO:0000256" key="9">
    <source>
        <dbReference type="ARBA" id="ARBA00022852"/>
    </source>
</evidence>
<dbReference type="KEGG" id="bcz:BCE33L0589"/>
<evidence type="ECO:0000256" key="1">
    <source>
        <dbReference type="ARBA" id="ARBA00001946"/>
    </source>
</evidence>
<dbReference type="EC" id="3.1.4.12" evidence="4"/>
<evidence type="ECO:0000256" key="7">
    <source>
        <dbReference type="ARBA" id="ARBA00022735"/>
    </source>
</evidence>
<evidence type="ECO:0000256" key="4">
    <source>
        <dbReference type="ARBA" id="ARBA00012369"/>
    </source>
</evidence>
<keyword evidence="8 18" id="KW-0378">Hydrolase</keyword>
<dbReference type="PANTHER" id="PTHR16320:SF23">
    <property type="entry name" value="SPHINGOMYELINASE C 1"/>
    <property type="match status" value="1"/>
</dbReference>
<comment type="cofactor">
    <cofactor evidence="1">
        <name>Mg(2+)</name>
        <dbReference type="ChEBI" id="CHEBI:18420"/>
    </cofactor>
</comment>
<keyword evidence="6" id="KW-0732">Signal</keyword>
<dbReference type="Gene3D" id="3.60.10.10">
    <property type="entry name" value="Endonuclease/exonuclease/phosphatase"/>
    <property type="match status" value="1"/>
</dbReference>
<reference evidence="19" key="1">
    <citation type="journal article" date="2006" name="J. Bacteriol.">
        <title>Pathogenomic sequence analysis of Bacillus cereus and Bacillus thuringiensis isolates closely related to Bacillus anthracis.</title>
        <authorList>
            <person name="Han C.S."/>
            <person name="Xie G."/>
            <person name="Challacombe J.F."/>
            <person name="Altherr M.R."/>
            <person name="Bhotika S.S."/>
            <person name="Brown N."/>
            <person name="Bruce D."/>
            <person name="Campbell C.S."/>
            <person name="Campbell M.L."/>
            <person name="Chen J."/>
            <person name="Chertkov O."/>
            <person name="Cleland C."/>
            <person name="Dimitrijevic M."/>
            <person name="Doggett N.A."/>
            <person name="Fawcett J.J."/>
            <person name="Glavina T."/>
            <person name="Goodwin L.A."/>
            <person name="Green L.D."/>
            <person name="Hill K.K."/>
            <person name="Hitchcock P."/>
            <person name="Jackson P.J."/>
            <person name="Keim P."/>
            <person name="Kewalramani A.R."/>
            <person name="Longmire J."/>
            <person name="Lucas S."/>
            <person name="Malfatti S."/>
            <person name="McMurry K."/>
            <person name="Meincke L.J."/>
            <person name="Misra M."/>
            <person name="Moseman B.L."/>
            <person name="Mundt M."/>
            <person name="Munk A.C."/>
            <person name="Okinaka R.T."/>
            <person name="Parson-Quintana B."/>
            <person name="Reilly L.P."/>
            <person name="Richardson P."/>
            <person name="Robinson D.L."/>
            <person name="Rubin E."/>
            <person name="Saunders E."/>
            <person name="Tapia R."/>
            <person name="Tesmer J.G."/>
            <person name="Thayer N."/>
            <person name="Thompson L.S."/>
            <person name="Tice H."/>
            <person name="Ticknor L.O."/>
            <person name="Wills P.L."/>
            <person name="Brettin T.S."/>
            <person name="Gilna P."/>
        </authorList>
    </citation>
    <scope>NUCLEOTIDE SEQUENCE [LARGE SCALE GENOMIC DNA]</scope>
    <source>
        <strain evidence="19">ZK / E33L</strain>
    </source>
</reference>
<proteinExistence type="inferred from homology"/>
<keyword evidence="10" id="KW-1015">Disulfide bond</keyword>
<evidence type="ECO:0000256" key="14">
    <source>
        <dbReference type="ARBA" id="ARBA00077463"/>
    </source>
</evidence>
<evidence type="ECO:0000256" key="11">
    <source>
        <dbReference type="ARBA" id="ARBA00052093"/>
    </source>
</evidence>
<dbReference type="SUPFAM" id="SSF56219">
    <property type="entry name" value="DNase I-like"/>
    <property type="match status" value="1"/>
</dbReference>
<dbReference type="EMBL" id="CP000001">
    <property type="protein sequence ID" value="AAU19651.1"/>
    <property type="molecule type" value="Genomic_DNA"/>
</dbReference>
<protein>
    <recommendedName>
        <fullName evidence="13">Sphingomyelinase C</fullName>
        <ecNumber evidence="4">3.1.4.12</ecNumber>
    </recommendedName>
    <alternativeName>
        <fullName evidence="16">Cereolysin B</fullName>
    </alternativeName>
    <alternativeName>
        <fullName evidence="14">SMPLC</fullName>
    </alternativeName>
    <alternativeName>
        <fullName evidence="15">Sphingomyelin phosphodiesterase</fullName>
    </alternativeName>
</protein>
<dbReference type="NCBIfam" id="TIGR03395">
    <property type="entry name" value="sphingomy"/>
    <property type="match status" value="1"/>
</dbReference>
<sequence length="378" mass="42275">MPNVLLLDTFSFGLIRTEIVKDLKKVKSHNRVFDLFITIHMEVWNVKGKLLKGVLSFGIGLGVLYGGSSAQADTSTDQNNTLKVMTHNVYMLSTNLYPNWGQSERADLIGAADYIKNQDIVILNEVFDNSASDRLLGNLKKEYPNQTAVLGRSNGNEWDKTLGSYSSSTPEDGGVAIVSKWPIVEKVQYVFANGCGPDNLSNKGFVYTKIKKNDRFVHVIGTHLQAEDSMCGKTSPASVRTNQLKEIQDFIKNKNIPNDEYVLFGGDMNVNKINAENNSDSEYASMFKTLHASIPSYTGHTATWDATTNSIAKYNFPDSPAEYLDYIIASKDHANPSFIENKVLQPKSPQWTVTSWLKKYTYNDYSDHYPVEATISMK</sequence>
<evidence type="ECO:0000256" key="5">
    <source>
        <dbReference type="ARBA" id="ARBA00022525"/>
    </source>
</evidence>
<evidence type="ECO:0000256" key="3">
    <source>
        <dbReference type="ARBA" id="ARBA00006335"/>
    </source>
</evidence>
<keyword evidence="5" id="KW-0964">Secreted</keyword>
<comment type="catalytic activity">
    <reaction evidence="11">
        <text>a sphingomyelin + H2O = phosphocholine + an N-acylsphing-4-enine + H(+)</text>
        <dbReference type="Rhea" id="RHEA:19253"/>
        <dbReference type="ChEBI" id="CHEBI:15377"/>
        <dbReference type="ChEBI" id="CHEBI:15378"/>
        <dbReference type="ChEBI" id="CHEBI:17636"/>
        <dbReference type="ChEBI" id="CHEBI:52639"/>
        <dbReference type="ChEBI" id="CHEBI:295975"/>
        <dbReference type="EC" id="3.1.4.12"/>
    </reaction>
</comment>
<evidence type="ECO:0000256" key="2">
    <source>
        <dbReference type="ARBA" id="ARBA00004613"/>
    </source>
</evidence>